<dbReference type="InterPro" id="IPR026854">
    <property type="entry name" value="VPS13_N"/>
</dbReference>
<evidence type="ECO:0000256" key="1">
    <source>
        <dbReference type="ARBA" id="ARBA00022448"/>
    </source>
</evidence>
<keyword evidence="1" id="KW-0813">Transport</keyword>
<evidence type="ECO:0000313" key="3">
    <source>
        <dbReference type="EMBL" id="OHT12617.1"/>
    </source>
</evidence>
<comment type="caution">
    <text evidence="3">The sequence shown here is derived from an EMBL/GenBank/DDBJ whole genome shotgun (WGS) entry which is preliminary data.</text>
</comment>
<gene>
    <name evidence="3" type="ORF">TRFO_03653</name>
</gene>
<dbReference type="VEuPathDB" id="TrichDB:TRFO_03653"/>
<organism evidence="3 4">
    <name type="scientific">Tritrichomonas foetus</name>
    <dbReference type="NCBI Taxonomy" id="1144522"/>
    <lineage>
        <taxon>Eukaryota</taxon>
        <taxon>Metamonada</taxon>
        <taxon>Parabasalia</taxon>
        <taxon>Tritrichomonadida</taxon>
        <taxon>Tritrichomonadidae</taxon>
        <taxon>Tritrichomonas</taxon>
    </lineage>
</organism>
<dbReference type="EMBL" id="MLAK01000560">
    <property type="protein sequence ID" value="OHT12617.1"/>
    <property type="molecule type" value="Genomic_DNA"/>
</dbReference>
<dbReference type="RefSeq" id="XP_068365753.1">
    <property type="nucleotide sequence ID" value="XM_068491432.1"/>
</dbReference>
<proteinExistence type="predicted"/>
<feature type="domain" description="Chorein N-terminal" evidence="2">
    <location>
        <begin position="1"/>
        <end position="458"/>
    </location>
</feature>
<name>A0A1J4KMS6_9EUKA</name>
<evidence type="ECO:0000313" key="4">
    <source>
        <dbReference type="Proteomes" id="UP000179807"/>
    </source>
</evidence>
<dbReference type="Proteomes" id="UP000179807">
    <property type="component" value="Unassembled WGS sequence"/>
</dbReference>
<dbReference type="GeneID" id="94826136"/>
<keyword evidence="4" id="KW-1185">Reference proteome</keyword>
<reference evidence="3" key="1">
    <citation type="submission" date="2016-10" db="EMBL/GenBank/DDBJ databases">
        <authorList>
            <person name="Benchimol M."/>
            <person name="Almeida L.G."/>
            <person name="Vasconcelos A.T."/>
            <person name="Perreira-Neves A."/>
            <person name="Rosa I.A."/>
            <person name="Tasca T."/>
            <person name="Bogo M.R."/>
            <person name="de Souza W."/>
        </authorList>
    </citation>
    <scope>NUCLEOTIDE SEQUENCE [LARGE SCALE GENOMIC DNA]</scope>
    <source>
        <strain evidence="3">K</strain>
    </source>
</reference>
<dbReference type="Pfam" id="PF12624">
    <property type="entry name" value="VPS13_N"/>
    <property type="match status" value="1"/>
</dbReference>
<sequence>MLESIVSKLLMRYLKEYIESINSSQMEMALWKGQAKFTNLSFRPTALINHMIPFRIVKGLISSVQLDFPWKHLDTEPCVIKVTDIFVILSPEKDVLIKRDLQLKQLIMKSKKDDSDDFSLEDEEDMWQSLVDSIFDNARLDIERIHIRLEIPGEFNTFAFGLIIPSITVRTVDADKNEIKSVPGELVTRKRLLVKDIAFYFDTLSDPVEIEDFPYVMREEMKKNHQFILEPFTIDLVLTHSRDKSNPLKNQIDILIKKLTLSLDYLQSRAIMNINKEWTMLQKQRNFSHCMRPPVFENTAQLWEYSFRCAVTVMRPYDFKPDLAIKILKNRKSYLNQIRKTQKVSSISMYQSYKYKKLKKIEDTIGLEATFFLREYCDAVLAKEQRNYDNNLTPFEISDIREIHQSKGDFFSKNAFSVCFGLSTFEILLNFSKGTPLIQILFENISTGLSCVQANDSSFFKIHSITMKSYANENAHTVFSVSNNLPQFISFESQTTGEKAITYDVIHIDSFIFRPDYKTINTAVDFFIEDRDEASKKSPRVLDNTPKRVFRVDAFDVLKSLLSMRNHNIIVNSDVFSIIYPFTHGETTDELKLTINKVEFTKIATVYYPQFSSMTKMNMSLNVEIGKLTFSNATIISDFTFASQLMMGFSRHDLSLEANITITPISIHFDNFPFDALKSFMASVKLISFLVATDTNEFKKIISFRKVKTDLTTQIKSISLIIKEKSINTSLAINDVDVTAEFFRGLSQTQICFSSLNVTDNEKQLIKIDEKFTLTLTQVIEDEPLMLTLNVIDPYMNGDIQWVKNFIEVVLLYLDVFNVQPDSLMSSNSSDSKPLHLNLIISNPLIYISHDEKTPYLQMFTAHIYDDENFKILIDIDEFSIMREKYFVVQPVNISLSVETQDDIVVRMDLPKFHMRASQVEYTYILPFISHLLEVLPINNNNSSQKAIVDMSVEGLDLLVCDNDQDFVECSIKKTKIDVISEDDSTSVELSTEGANIYQLYGENVKKSLLDFCNFALKYKSGGDIDNVILDIPSGSVGLSDKFLGLVPFFTEFEYPPYPLPRKDSLIQVSIGMKPISVSLFNENSTIIELHLGESKFDILANTENPEKTELSIEIENIFGNTSFFDEKVLAIEKTITILIKKQIFKCSINTISLILSMPLMLNLVDFMQLFQNCETEGESEGIPFDFDVSIGLIELNALTLMTRGPHCIGSILKPEFVLNNSMNLASFSVESIEMSSGYNNLSMKKFLDIDNISGILEFNSNVNNKFTSFDDVAKLSHQEFKPTPISSVLINIFLKNISLNYTHQMAMAIIGCFIPPSQHLTKSNEALLAIKNETHVSEISKKIPKSDSQTPKLKLSISAESFCLIFSIITPIAYFKVQQFSANFDEEWEVIVKTAIIEPSYDHVKLKIPLFNCPPDQDLIRLNMKRNEMFLTFIQSDLFFDYTFWVPLISFITQSPFLHIQSIMEGKENATKEQVSIPIKLNLKADKFHIILPVSLNYEKCQMLHINMGYTASYVDNFLNASINNLNVHVSDQIKNVDFSPIIDGLSLVLEDANFDKNKIQLHAIISPIKIVLSAFDFVLIGKIAKSFNESIGSLVVSADTHSESSPTSLLADVHLEIGKMKILIVKDNRSSSRFTPIFKVKNTPINLKVNSIDDLIIGLSLSPYISYFNESTGRWDLIIEPLTMNLDVALSKNALGLSTKSTQSININLPTTAIAQYLDLWKEIRSNITQKVIAFENLPQLWFQNNLGSDVKVIYKEKAQKHKEIIVKRLETIGINEFKPNSKIVIDCEGHIETIRTRFLNYPTMYSKSFSVVRKSYKGGILIQFNPPVQFLNTLSIDLDLYLKNGDEYTKIDTVKSGQRYPLTFTDGKSKEFSFTDPQFKDMSSNLIAKISPYDTSNITVTVYKDRKIRCVICIEFESSVSKVFKLIPYVIGVNLLPFSLYAKQTDGNIVHIEANNTSEMLFVDSSTNQFEAALSIKENEFPEISTFKIKKTANNIDVYPEETIALRSETVDDQLMIIFYVPCVFFNTFTDKEIIIKESITKNPIEKSIKAGKCLLWCPPSYISDNDQLSAYISVPNSQSNLVNCAEFQRGTLYLQSNKVTELFDGIRFRIVKRNNISVATFSPLLIIRNELNMKITLQPLECVPKNFQDDILTVGCPTTIQSGSECNMELISQVGSFLVWIDGFKNSPALSLLEQRKIVFKMHSNDSHELMEVEITDVDTSFIAVFRRSSFPTPIVIANQLENSTVQAYQKVKESPFIIGPESTSMFAFDEPLGYPNTYLIINDMKFNISLIEDTDQILLEQTAMTTPIYVKIKQNISGVKMVYISSEKEEPPTGFEFNVHCEIPEIFISVIDLQMREFCLLTLGNIKIRLDILPSGVAFQFELGEFQIDDQNALAPNPVFLHGRHSNDTPFVKIDALLTSDTKPMTSFKYISLLMQRIDVQLDSSFVSDAINMTMKIAKPIRLPIQPLQPKESLVSSEIIVTYNWLEVSPIYLLFKYNNLTGRPTNVAPMLYPMRFIPTIASTKVMFPGIVVAHITDRVDFIIDKVSNDYKTAALEQVLESLGTSGKILTTFGITATIAEKLDITLKSELTDSIQNFQSITAEDFDNRREINGCFSQQTLSTLQTKIDENKLQASTVINNIADQKDVAGLMIRDFPGSGFGHGIVGVLKKATIDTMEDIKVMSGVERKRVPRAFPDNKIEKFNKEICTIQNTIQTNGKTFEKIQMKTQNEETGEYTVITEVAIYFLVPPFDKIRQKIKIKEIKLIKADSHKIYIEYTILKKEELITCANEYEAECFLKYLESQRIYSDLFTKSIV</sequence>
<protein>
    <recommendedName>
        <fullName evidence="2">Chorein N-terminal domain-containing protein</fullName>
    </recommendedName>
</protein>
<evidence type="ECO:0000259" key="2">
    <source>
        <dbReference type="Pfam" id="PF12624"/>
    </source>
</evidence>
<dbReference type="OrthoDB" id="428159at2759"/>
<accession>A0A1J4KMS6</accession>